<name>A0ABN9XMG2_9DINO</name>
<dbReference type="Pfam" id="PF26113">
    <property type="entry name" value="GH16_XgeA"/>
    <property type="match status" value="1"/>
</dbReference>
<dbReference type="InterPro" id="IPR000757">
    <property type="entry name" value="Beta-glucanase-like"/>
</dbReference>
<feature type="region of interest" description="Disordered" evidence="1">
    <location>
        <begin position="384"/>
        <end position="454"/>
    </location>
</feature>
<gene>
    <name evidence="4" type="ORF">PCOR1329_LOCUS76853</name>
</gene>
<keyword evidence="2" id="KW-0472">Membrane</keyword>
<reference evidence="4" key="1">
    <citation type="submission" date="2023-10" db="EMBL/GenBank/DDBJ databases">
        <authorList>
            <person name="Chen Y."/>
            <person name="Shah S."/>
            <person name="Dougan E. K."/>
            <person name="Thang M."/>
            <person name="Chan C."/>
        </authorList>
    </citation>
    <scope>NUCLEOTIDE SEQUENCE [LARGE SCALE GENOMIC DNA]</scope>
</reference>
<dbReference type="PANTHER" id="PTHR10963:SF24">
    <property type="entry name" value="GLYCOSIDASE C21B10.07-RELATED"/>
    <property type="match status" value="1"/>
</dbReference>
<feature type="transmembrane region" description="Helical" evidence="2">
    <location>
        <begin position="348"/>
        <end position="373"/>
    </location>
</feature>
<dbReference type="InterPro" id="IPR013320">
    <property type="entry name" value="ConA-like_dom_sf"/>
</dbReference>
<keyword evidence="5" id="KW-1185">Reference proteome</keyword>
<proteinExistence type="predicted"/>
<dbReference type="InterPro" id="IPR050546">
    <property type="entry name" value="Glycosyl_Hydrlase_16"/>
</dbReference>
<accession>A0ABN9XMG2</accession>
<dbReference type="PROSITE" id="PS51762">
    <property type="entry name" value="GH16_2"/>
    <property type="match status" value="1"/>
</dbReference>
<dbReference type="PANTHER" id="PTHR10963">
    <property type="entry name" value="GLYCOSYL HYDROLASE-RELATED"/>
    <property type="match status" value="1"/>
</dbReference>
<organism evidence="4 5">
    <name type="scientific">Prorocentrum cordatum</name>
    <dbReference type="NCBI Taxonomy" id="2364126"/>
    <lineage>
        <taxon>Eukaryota</taxon>
        <taxon>Sar</taxon>
        <taxon>Alveolata</taxon>
        <taxon>Dinophyceae</taxon>
        <taxon>Prorocentrales</taxon>
        <taxon>Prorocentraceae</taxon>
        <taxon>Prorocentrum</taxon>
    </lineage>
</organism>
<evidence type="ECO:0000259" key="3">
    <source>
        <dbReference type="PROSITE" id="PS51762"/>
    </source>
</evidence>
<comment type="caution">
    <text evidence="4">The sequence shown here is derived from an EMBL/GenBank/DDBJ whole genome shotgun (WGS) entry which is preliminary data.</text>
</comment>
<dbReference type="EMBL" id="CAUYUJ010020583">
    <property type="protein sequence ID" value="CAK0899317.1"/>
    <property type="molecule type" value="Genomic_DNA"/>
</dbReference>
<dbReference type="SUPFAM" id="SSF49899">
    <property type="entry name" value="Concanavalin A-like lectins/glucanases"/>
    <property type="match status" value="1"/>
</dbReference>
<feature type="domain" description="GH16" evidence="3">
    <location>
        <begin position="1"/>
        <end position="293"/>
    </location>
</feature>
<evidence type="ECO:0000313" key="5">
    <source>
        <dbReference type="Proteomes" id="UP001189429"/>
    </source>
</evidence>
<evidence type="ECO:0000256" key="1">
    <source>
        <dbReference type="SAM" id="MobiDB-lite"/>
    </source>
</evidence>
<dbReference type="Gene3D" id="2.60.120.200">
    <property type="match status" value="1"/>
</dbReference>
<evidence type="ECO:0000313" key="4">
    <source>
        <dbReference type="EMBL" id="CAK0899317.1"/>
    </source>
</evidence>
<dbReference type="Proteomes" id="UP001189429">
    <property type="component" value="Unassembled WGS sequence"/>
</dbReference>
<keyword evidence="2" id="KW-0812">Transmembrane</keyword>
<keyword evidence="2" id="KW-1133">Transmembrane helix</keyword>
<sequence>MPVRWFCLAQGAVAVAGRYLKHRSYVGADFFDEWDFDSSPDPTSGHVIYVDRSTALSTGLANASSDRVYMGAEMTSSTGGTGRRSVRVRSKDAYDSGLFIVRVDHVPTGCSTWPAFWMFGEDADHPWPSLGEYDVIEGVNVQVRSSTTLHTSDRCDQSEVVAGEDMTGRWAAGSSSATASNCYVHAPGQYKNQGCVQEGPEDSMGPGFNQGGGGTYAAEWAPRRGYFRTWFWPRGQVPDDVRQGAPTPDAWGTPFSFFGLGPSCPKEHFARMHMMFDLSFCGDWAGGTFPRDCPRFAERMTCEELVAFHPEELQEAYWSLRALDVYLLPEGDAAVEGGSGPQESGGVSWWHCVMSMLIVLQSLVMCGIGVFVYRAMRPKAQLPDLENVRESSTPSSPTRPLVHGPASPQQGSTQPVRPAIRMQAGRDHTARSMALSRAQSAPHRVGPSVMFSPR</sequence>
<protein>
    <recommendedName>
        <fullName evidence="3">GH16 domain-containing protein</fullName>
    </recommendedName>
</protein>
<evidence type="ECO:0000256" key="2">
    <source>
        <dbReference type="SAM" id="Phobius"/>
    </source>
</evidence>